<dbReference type="InterPro" id="IPR006073">
    <property type="entry name" value="GTP-bd"/>
</dbReference>
<keyword evidence="4 5" id="KW-0472">Membrane</keyword>
<evidence type="ECO:0000256" key="5">
    <source>
        <dbReference type="SAM" id="Phobius"/>
    </source>
</evidence>
<dbReference type="Pfam" id="PF01926">
    <property type="entry name" value="MMR_HSR1"/>
    <property type="match status" value="1"/>
</dbReference>
<comment type="subcellular location">
    <subcellularLocation>
        <location evidence="1">Membrane</location>
        <topology evidence="1">Multi-pass membrane protein</topology>
    </subcellularLocation>
</comment>
<accession>A0A444U2J6</accession>
<dbReference type="GO" id="GO:0005739">
    <property type="term" value="C:mitochondrion"/>
    <property type="evidence" value="ECO:0007669"/>
    <property type="project" value="TreeGrafter"/>
</dbReference>
<dbReference type="GO" id="GO:0005525">
    <property type="term" value="F:GTP binding"/>
    <property type="evidence" value="ECO:0007669"/>
    <property type="project" value="InterPro"/>
</dbReference>
<dbReference type="InterPro" id="IPR038770">
    <property type="entry name" value="Na+/solute_symporter_sf"/>
</dbReference>
<protein>
    <submittedName>
        <fullName evidence="7">Ileal sodium/bile acid cotransporter</fullName>
    </submittedName>
</protein>
<reference evidence="7 8" key="1">
    <citation type="submission" date="2019-01" db="EMBL/GenBank/DDBJ databases">
        <title>Draft Genome and Complete Hox-Cluster Characterization of the Sterlet Sturgeon (Acipenser ruthenus).</title>
        <authorList>
            <person name="Wei Q."/>
        </authorList>
    </citation>
    <scope>NUCLEOTIDE SEQUENCE [LARGE SCALE GENOMIC DNA]</scope>
    <source>
        <strain evidence="7">WHYD16114868_AA</strain>
        <tissue evidence="7">Blood</tissue>
    </source>
</reference>
<evidence type="ECO:0000313" key="8">
    <source>
        <dbReference type="Proteomes" id="UP000289886"/>
    </source>
</evidence>
<sequence length="371" mass="41659">MPEKKLRKLVFPFEDLERHLSSKGHTKKMNFFTVGKAFTLVDMPGYGYKAPKDFVDMVETYLETRHNLKRTFLLVDGSVGLQHADRIAIDMCEEFGLPYVLVITKIDKAKQGELLRHILEIQEVMQNHTVGCFPQPFLVSVSMTACSTILAMGMMPLCLFIYTKMWTDTDAIQIPYDSIGITLVTLLIPVGLGIYVKHKWPKKAKAILKVGSIAGAVLIAGIAVVGGVLYQSSWVISPSLWIIGVIYPAVGFAFGFFLARLVGQPYYRCRTIAIETGFQNSQLCSTIVQLSFSPEELEVMFSFPLIYSIFQMVFAALIIAGYRIYKKRCSSDEDEDLEKEKTQDVIPSSYAIKNEGFHIEDSAVDGKRTQL</sequence>
<dbReference type="AlphaFoldDB" id="A0A444U2J6"/>
<name>A0A444U2J6_ACIRT</name>
<dbReference type="InterPro" id="IPR002657">
    <property type="entry name" value="BilAc:Na_symport/Acr3"/>
</dbReference>
<evidence type="ECO:0000256" key="1">
    <source>
        <dbReference type="ARBA" id="ARBA00004141"/>
    </source>
</evidence>
<dbReference type="GO" id="GO:0003924">
    <property type="term" value="F:GTPase activity"/>
    <property type="evidence" value="ECO:0007669"/>
    <property type="project" value="InterPro"/>
</dbReference>
<keyword evidence="3 5" id="KW-1133">Transmembrane helix</keyword>
<organism evidence="7 8">
    <name type="scientific">Acipenser ruthenus</name>
    <name type="common">Sterlet sturgeon</name>
    <dbReference type="NCBI Taxonomy" id="7906"/>
    <lineage>
        <taxon>Eukaryota</taxon>
        <taxon>Metazoa</taxon>
        <taxon>Chordata</taxon>
        <taxon>Craniata</taxon>
        <taxon>Vertebrata</taxon>
        <taxon>Euteleostomi</taxon>
        <taxon>Actinopterygii</taxon>
        <taxon>Chondrostei</taxon>
        <taxon>Acipenseriformes</taxon>
        <taxon>Acipenseridae</taxon>
        <taxon>Acipenser</taxon>
    </lineage>
</organism>
<feature type="transmembrane region" description="Helical" evidence="5">
    <location>
        <begin position="241"/>
        <end position="262"/>
    </location>
</feature>
<keyword evidence="2 5" id="KW-0812">Transmembrane</keyword>
<comment type="caution">
    <text evidence="7">The sequence shown here is derived from an EMBL/GenBank/DDBJ whole genome shotgun (WGS) entry which is preliminary data.</text>
</comment>
<evidence type="ECO:0000259" key="6">
    <source>
        <dbReference type="Pfam" id="PF01926"/>
    </source>
</evidence>
<feature type="transmembrane region" description="Helical" evidence="5">
    <location>
        <begin position="137"/>
        <end position="162"/>
    </location>
</feature>
<proteinExistence type="predicted"/>
<evidence type="ECO:0000313" key="7">
    <source>
        <dbReference type="EMBL" id="RXM29402.1"/>
    </source>
</evidence>
<dbReference type="PANTHER" id="PTHR46498">
    <property type="entry name" value="GTP-BINDING PROTEIN 8"/>
    <property type="match status" value="1"/>
</dbReference>
<dbReference type="PANTHER" id="PTHR46498:SF1">
    <property type="entry name" value="GTP-BINDING PROTEIN 8"/>
    <property type="match status" value="1"/>
</dbReference>
<dbReference type="Pfam" id="PF01758">
    <property type="entry name" value="SBF"/>
    <property type="match status" value="1"/>
</dbReference>
<keyword evidence="8" id="KW-1185">Reference proteome</keyword>
<evidence type="ECO:0000256" key="2">
    <source>
        <dbReference type="ARBA" id="ARBA00022692"/>
    </source>
</evidence>
<feature type="transmembrane region" description="Helical" evidence="5">
    <location>
        <begin position="207"/>
        <end position="229"/>
    </location>
</feature>
<evidence type="ECO:0000256" key="4">
    <source>
        <dbReference type="ARBA" id="ARBA00023136"/>
    </source>
</evidence>
<dbReference type="SUPFAM" id="SSF52540">
    <property type="entry name" value="P-loop containing nucleoside triphosphate hydrolases"/>
    <property type="match status" value="1"/>
</dbReference>
<dbReference type="Gene3D" id="3.40.50.300">
    <property type="entry name" value="P-loop containing nucleotide triphosphate hydrolases"/>
    <property type="match status" value="1"/>
</dbReference>
<feature type="domain" description="G" evidence="6">
    <location>
        <begin position="23"/>
        <end position="105"/>
    </location>
</feature>
<dbReference type="InterPro" id="IPR052279">
    <property type="entry name" value="EngB_GTPase"/>
</dbReference>
<gene>
    <name evidence="7" type="ORF">EOD39_8814</name>
</gene>
<feature type="transmembrane region" description="Helical" evidence="5">
    <location>
        <begin position="305"/>
        <end position="325"/>
    </location>
</feature>
<evidence type="ECO:0000256" key="3">
    <source>
        <dbReference type="ARBA" id="ARBA00022989"/>
    </source>
</evidence>
<dbReference type="Gene3D" id="1.20.1530.20">
    <property type="match status" value="1"/>
</dbReference>
<dbReference type="InterPro" id="IPR027417">
    <property type="entry name" value="P-loop_NTPase"/>
</dbReference>
<feature type="transmembrane region" description="Helical" evidence="5">
    <location>
        <begin position="174"/>
        <end position="195"/>
    </location>
</feature>
<dbReference type="Proteomes" id="UP000289886">
    <property type="component" value="Unassembled WGS sequence"/>
</dbReference>
<dbReference type="GO" id="GO:0016020">
    <property type="term" value="C:membrane"/>
    <property type="evidence" value="ECO:0007669"/>
    <property type="project" value="UniProtKB-SubCell"/>
</dbReference>
<dbReference type="EMBL" id="SCEB01215462">
    <property type="protein sequence ID" value="RXM29402.1"/>
    <property type="molecule type" value="Genomic_DNA"/>
</dbReference>